<sequence length="270" mass="31229">MGVRSAHPLHQTNLNTPGYDKNHPTILMKTKQPPCFLRPKEKSVRINRVLQLNPAYCGNIAHLIRLYLRICHNPYLHLPRVRANHAPWHFIELDGHFYLDLGLGLPTGRSECDFTLQTCQLPACLQQGDDEAEGHFCDILKAMLMMFYLPVFALNQSQSCVCNKTVLLPETAKPPQNDEQRTNLIQNLFFNSHIMDARRRLIQDGGILYFILDEANPTKRRPLRELIDEINIRPQTSEPDRQKMQIVMAFYREMSNFLQSGLPKQINETI</sequence>
<proteinExistence type="predicted"/>
<evidence type="ECO:0000313" key="3">
    <source>
        <dbReference type="Proteomes" id="UP000004473"/>
    </source>
</evidence>
<organism evidence="2 3">
    <name type="scientific">Neisseria sicca VK64</name>
    <dbReference type="NCBI Taxonomy" id="1095748"/>
    <lineage>
        <taxon>Bacteria</taxon>
        <taxon>Pseudomonadati</taxon>
        <taxon>Pseudomonadota</taxon>
        <taxon>Betaproteobacteria</taxon>
        <taxon>Neisseriales</taxon>
        <taxon>Neisseriaceae</taxon>
        <taxon>Neisseria</taxon>
    </lineage>
</organism>
<gene>
    <name evidence="2" type="ORF">HMPREF1051_2001</name>
</gene>
<accession>I2NUH3</accession>
<protein>
    <submittedName>
        <fullName evidence="2">Uncharacterized protein</fullName>
    </submittedName>
</protein>
<evidence type="ECO:0000313" key="2">
    <source>
        <dbReference type="EMBL" id="EIG29484.1"/>
    </source>
</evidence>
<dbReference type="EMBL" id="AJMT01000066">
    <property type="protein sequence ID" value="EIG29484.1"/>
    <property type="molecule type" value="Genomic_DNA"/>
</dbReference>
<feature type="region of interest" description="Disordered" evidence="1">
    <location>
        <begin position="1"/>
        <end position="23"/>
    </location>
</feature>
<name>I2NUH3_NEISI</name>
<dbReference type="PATRIC" id="fig|1095748.3.peg.884"/>
<evidence type="ECO:0000256" key="1">
    <source>
        <dbReference type="SAM" id="MobiDB-lite"/>
    </source>
</evidence>
<comment type="caution">
    <text evidence="2">The sequence shown here is derived from an EMBL/GenBank/DDBJ whole genome shotgun (WGS) entry which is preliminary data.</text>
</comment>
<dbReference type="Proteomes" id="UP000004473">
    <property type="component" value="Unassembled WGS sequence"/>
</dbReference>
<reference evidence="2 3" key="1">
    <citation type="submission" date="2012-04" db="EMBL/GenBank/DDBJ databases">
        <authorList>
            <person name="Harkins D.M."/>
            <person name="Madupu R."/>
            <person name="Durkin A.S."/>
            <person name="Torralba M."/>
            <person name="Methe B."/>
            <person name="Sutton G.G."/>
            <person name="Nelson K.E."/>
        </authorList>
    </citation>
    <scope>NUCLEOTIDE SEQUENCE [LARGE SCALE GENOMIC DNA]</scope>
    <source>
        <strain evidence="2 3">VK64</strain>
    </source>
</reference>
<dbReference type="AlphaFoldDB" id="I2NUH3"/>